<name>A0A0K2V9U8_LEPSM</name>
<dbReference type="EMBL" id="HACA01029345">
    <property type="protein sequence ID" value="CDW46706.1"/>
    <property type="molecule type" value="Transcribed_RNA"/>
</dbReference>
<proteinExistence type="predicted"/>
<organism evidence="1">
    <name type="scientific">Lepeophtheirus salmonis</name>
    <name type="common">Salmon louse</name>
    <name type="synonym">Caligus salmonis</name>
    <dbReference type="NCBI Taxonomy" id="72036"/>
    <lineage>
        <taxon>Eukaryota</taxon>
        <taxon>Metazoa</taxon>
        <taxon>Ecdysozoa</taxon>
        <taxon>Arthropoda</taxon>
        <taxon>Crustacea</taxon>
        <taxon>Multicrustacea</taxon>
        <taxon>Hexanauplia</taxon>
        <taxon>Copepoda</taxon>
        <taxon>Siphonostomatoida</taxon>
        <taxon>Caligidae</taxon>
        <taxon>Lepeophtheirus</taxon>
    </lineage>
</organism>
<dbReference type="GO" id="GO:0003676">
    <property type="term" value="F:nucleic acid binding"/>
    <property type="evidence" value="ECO:0007669"/>
    <property type="project" value="InterPro"/>
</dbReference>
<sequence length="112" mass="13078">YHERCLYGEKHSEDHQGPLSFFLAHKSKIWLSKSFEDYTSPLAPHSLDCNPCGFYLWSAVEQTINRTSCNTVAELKQRIIVIFNKLPRDQVERACNRYRLEKVIATEGPYLE</sequence>
<dbReference type="InterPro" id="IPR036397">
    <property type="entry name" value="RNaseH_sf"/>
</dbReference>
<dbReference type="AlphaFoldDB" id="A0A0K2V9U8"/>
<evidence type="ECO:0000313" key="1">
    <source>
        <dbReference type="EMBL" id="CDW46706.1"/>
    </source>
</evidence>
<dbReference type="Gene3D" id="3.30.420.10">
    <property type="entry name" value="Ribonuclease H-like superfamily/Ribonuclease H"/>
    <property type="match status" value="1"/>
</dbReference>
<accession>A0A0K2V9U8</accession>
<protein>
    <submittedName>
        <fullName evidence="1">Uncharacterized protein</fullName>
    </submittedName>
</protein>
<reference evidence="1" key="1">
    <citation type="submission" date="2014-05" db="EMBL/GenBank/DDBJ databases">
        <authorList>
            <person name="Chronopoulou M."/>
        </authorList>
    </citation>
    <scope>NUCLEOTIDE SEQUENCE</scope>
    <source>
        <tissue evidence="1">Whole organism</tissue>
    </source>
</reference>
<feature type="non-terminal residue" evidence="1">
    <location>
        <position position="1"/>
    </location>
</feature>